<dbReference type="EMBL" id="MT142129">
    <property type="protein sequence ID" value="QJA74922.1"/>
    <property type="molecule type" value="Genomic_DNA"/>
</dbReference>
<proteinExistence type="predicted"/>
<sequence length="109" mass="12959">MMAFLHCHNCDFSQDDFYSVDGYNPPDYLQSWNKGLCGDRIDERFTDDAEFLREYGPITLREVIAREYEKYARGIRSMKWVTWESFKEAWIDGKWPPCPKCGKNDLDID</sequence>
<reference evidence="1" key="1">
    <citation type="submission" date="2020-03" db="EMBL/GenBank/DDBJ databases">
        <title>The deep terrestrial virosphere.</title>
        <authorList>
            <person name="Holmfeldt K."/>
            <person name="Nilsson E."/>
            <person name="Simone D."/>
            <person name="Lopez-Fernandez M."/>
            <person name="Wu X."/>
            <person name="de Brujin I."/>
            <person name="Lundin D."/>
            <person name="Andersson A."/>
            <person name="Bertilsson S."/>
            <person name="Dopson M."/>
        </authorList>
    </citation>
    <scope>NUCLEOTIDE SEQUENCE</scope>
    <source>
        <strain evidence="1">MM415A01893</strain>
    </source>
</reference>
<dbReference type="AlphaFoldDB" id="A0A6M3K0Q7"/>
<organism evidence="1">
    <name type="scientific">viral metagenome</name>
    <dbReference type="NCBI Taxonomy" id="1070528"/>
    <lineage>
        <taxon>unclassified sequences</taxon>
        <taxon>metagenomes</taxon>
        <taxon>organismal metagenomes</taxon>
    </lineage>
</organism>
<accession>A0A6M3K0Q7</accession>
<evidence type="ECO:0000313" key="1">
    <source>
        <dbReference type="EMBL" id="QJA74922.1"/>
    </source>
</evidence>
<gene>
    <name evidence="1" type="ORF">MM415A01893_0010</name>
</gene>
<protein>
    <submittedName>
        <fullName evidence="1">Uncharacterized protein</fullName>
    </submittedName>
</protein>
<name>A0A6M3K0Q7_9ZZZZ</name>